<gene>
    <name evidence="3" type="ORF">SAMEA2275694_00620</name>
</gene>
<dbReference type="Proteomes" id="UP000185183">
    <property type="component" value="Unassembled WGS sequence"/>
</dbReference>
<comment type="caution">
    <text evidence="3">The sequence shown here is derived from an EMBL/GenBank/DDBJ whole genome shotgun (WGS) entry which is preliminary data.</text>
</comment>
<name>A0A9Q7SAR4_9MYCO</name>
<evidence type="ECO:0008006" key="5">
    <source>
        <dbReference type="Google" id="ProtNLM"/>
    </source>
</evidence>
<reference evidence="3 4" key="1">
    <citation type="submission" date="2016-11" db="EMBL/GenBank/DDBJ databases">
        <authorList>
            <consortium name="Pathogen Informatics"/>
        </authorList>
    </citation>
    <scope>NUCLEOTIDE SEQUENCE [LARGE SCALE GENOMIC DNA]</scope>
    <source>
        <strain evidence="3 4">968</strain>
    </source>
</reference>
<feature type="chain" id="PRO_5040240048" description="Lipoprotein" evidence="2">
    <location>
        <begin position="18"/>
        <end position="155"/>
    </location>
</feature>
<feature type="region of interest" description="Disordered" evidence="1">
    <location>
        <begin position="27"/>
        <end position="49"/>
    </location>
</feature>
<accession>A0A9Q7SAR4</accession>
<evidence type="ECO:0000256" key="2">
    <source>
        <dbReference type="SAM" id="SignalP"/>
    </source>
</evidence>
<organism evidence="3 4">
    <name type="scientific">Mycobacteroides abscessus subsp. bolletii</name>
    <dbReference type="NCBI Taxonomy" id="319705"/>
    <lineage>
        <taxon>Bacteria</taxon>
        <taxon>Bacillati</taxon>
        <taxon>Actinomycetota</taxon>
        <taxon>Actinomycetes</taxon>
        <taxon>Mycobacteriales</taxon>
        <taxon>Mycobacteriaceae</taxon>
        <taxon>Mycobacteroides</taxon>
        <taxon>Mycobacteroides abscessus</taxon>
    </lineage>
</organism>
<evidence type="ECO:0000313" key="4">
    <source>
        <dbReference type="Proteomes" id="UP000185183"/>
    </source>
</evidence>
<proteinExistence type="predicted"/>
<sequence>MTRIRQFIVAVSIIALAATACGTDHDKGNDSAAPSFSENTTAPTVDQSVPFSPAHAAEAAYNYLRLMAEGKYDKAYDYQSNRCRDMRGRDAFIAEAQKSLVGRDLYEGNPRINIIGFKPPAVVVQTIRTNPDGTEREPESRRWMLENDQWHYDSC</sequence>
<dbReference type="RefSeq" id="WP_074248915.1">
    <property type="nucleotide sequence ID" value="NZ_FRZR01000003.1"/>
</dbReference>
<protein>
    <recommendedName>
        <fullName evidence="5">Lipoprotein</fullName>
    </recommendedName>
</protein>
<evidence type="ECO:0000256" key="1">
    <source>
        <dbReference type="SAM" id="MobiDB-lite"/>
    </source>
</evidence>
<feature type="compositionally biased region" description="Polar residues" evidence="1">
    <location>
        <begin position="32"/>
        <end position="49"/>
    </location>
</feature>
<keyword evidence="2" id="KW-0732">Signal</keyword>
<feature type="signal peptide" evidence="2">
    <location>
        <begin position="1"/>
        <end position="17"/>
    </location>
</feature>
<dbReference type="PROSITE" id="PS51257">
    <property type="entry name" value="PROKAR_LIPOPROTEIN"/>
    <property type="match status" value="1"/>
</dbReference>
<evidence type="ECO:0000313" key="3">
    <source>
        <dbReference type="EMBL" id="SHW88433.1"/>
    </source>
</evidence>
<dbReference type="AlphaFoldDB" id="A0A9Q7SAR4"/>
<dbReference type="EMBL" id="FSFA01000001">
    <property type="protein sequence ID" value="SHW88433.1"/>
    <property type="molecule type" value="Genomic_DNA"/>
</dbReference>